<protein>
    <submittedName>
        <fullName evidence="2">Sensor histidine kinase</fullName>
    </submittedName>
</protein>
<feature type="compositionally biased region" description="Basic and acidic residues" evidence="1">
    <location>
        <begin position="691"/>
        <end position="704"/>
    </location>
</feature>
<reference evidence="2" key="1">
    <citation type="submission" date="2020-05" db="EMBL/GenBank/DDBJ databases">
        <title>Fertoebacter nigrum gen. nov., sp. nov., a new member of the family Rhodobacteraceae.</title>
        <authorList>
            <person name="Szuroczki S."/>
            <person name="Abbaszade G."/>
            <person name="Buni D."/>
            <person name="Schumann P."/>
            <person name="Toth E."/>
        </authorList>
    </citation>
    <scope>NUCLEOTIDE SEQUENCE</scope>
    <source>
        <strain evidence="2">RG-N-1a</strain>
    </source>
</reference>
<keyword evidence="3" id="KW-1185">Reference proteome</keyword>
<dbReference type="EMBL" id="WHUT02000006">
    <property type="protein sequence ID" value="NUB45045.1"/>
    <property type="molecule type" value="Genomic_DNA"/>
</dbReference>
<accession>A0A8X8KPE9</accession>
<evidence type="ECO:0000313" key="2">
    <source>
        <dbReference type="EMBL" id="NUB45045.1"/>
    </source>
</evidence>
<proteinExistence type="predicted"/>
<dbReference type="AlphaFoldDB" id="A0A8X8KPE9"/>
<dbReference type="RefSeq" id="WP_152825559.1">
    <property type="nucleotide sequence ID" value="NZ_WHUT02000006.1"/>
</dbReference>
<keyword evidence="2" id="KW-0808">Transferase</keyword>
<dbReference type="GO" id="GO:0016301">
    <property type="term" value="F:kinase activity"/>
    <property type="evidence" value="ECO:0007669"/>
    <property type="project" value="UniProtKB-KW"/>
</dbReference>
<organism evidence="2 3">
    <name type="scientific">Fertoeibacter niger</name>
    <dbReference type="NCBI Taxonomy" id="2656921"/>
    <lineage>
        <taxon>Bacteria</taxon>
        <taxon>Pseudomonadati</taxon>
        <taxon>Pseudomonadota</taxon>
        <taxon>Alphaproteobacteria</taxon>
        <taxon>Rhodobacterales</taxon>
        <taxon>Paracoccaceae</taxon>
        <taxon>Fertoeibacter</taxon>
    </lineage>
</organism>
<keyword evidence="2" id="KW-0418">Kinase</keyword>
<gene>
    <name evidence="2" type="ORF">GEU84_011655</name>
</gene>
<dbReference type="SUPFAM" id="SSF55874">
    <property type="entry name" value="ATPase domain of HSP90 chaperone/DNA topoisomerase II/histidine kinase"/>
    <property type="match status" value="1"/>
</dbReference>
<dbReference type="InterPro" id="IPR036890">
    <property type="entry name" value="HATPase_C_sf"/>
</dbReference>
<feature type="region of interest" description="Disordered" evidence="1">
    <location>
        <begin position="685"/>
        <end position="713"/>
    </location>
</feature>
<dbReference type="Gene3D" id="3.30.565.10">
    <property type="entry name" value="Histidine kinase-like ATPase, C-terminal domain"/>
    <property type="match status" value="1"/>
</dbReference>
<name>A0A8X8KPE9_9RHOB</name>
<dbReference type="Proteomes" id="UP000484076">
    <property type="component" value="Unassembled WGS sequence"/>
</dbReference>
<comment type="caution">
    <text evidence="2">The sequence shown here is derived from an EMBL/GenBank/DDBJ whole genome shotgun (WGS) entry which is preliminary data.</text>
</comment>
<sequence length="713" mass="79341">MTTLNENLKNRIRKLMKPANQAQALQPFFEAVSNAVMAVEDLELGDVRDGTIEISITGLGGDNVEIAVLDRGIGLDPLRFEAFCQIDTEFKKDRGGKGVGRLYWLDAFRKIEVESQYRDEGGFKQRAFDFRLTDVEQIVDKAPKLAWRPEETGTMVRFEGLSLGPYKEHFSKTAETLKNYLAAEFIAPFLSGNSPQIKLTLSAVAGKPVEVFYPSAVSQLVIVGPEPLGPIELPSGENLTVKGFLCDAKASRGLDGKHQVHLLGNGRTIQSRKVDDLLGISQLEHEGAQGLTLHLIVQGDFLDQRTTESRTAFTIPEDELKAIVKAVVTDARKNFIADQVKKFDDMRRATFQAFLREQPIFAYGDTDEIFTSLPVGATTPEAYAQALVVPRMRAEKNRETVLTNLVNALVSGKQIPEDFSKIVIEAAGAVQENERTSLAHHAARRRVVLDLLDQLIRRVRKSKSQGEDVYHLEKTLHSLLVPMRRIGTDPGKWESAGHDLWIVDERLAFTSSFASDLPLREFVIGSELEDRPDIVLWDVGFSLGAVDEVGGIGEVDDARALSEVFIVELKHPGRENYGKDERIEDQVRKYAAAIMNSQVESFGRRRIKVSKDCQFHCLVVADFLGRLGDEVSGWDPIYNERGRQRRLGGKFAGVTIEAVEWDYVLDTARTQNRALLSAAGLQKPGKTKFVRHPEPDQSKEDADASKLLTGATE</sequence>
<evidence type="ECO:0000256" key="1">
    <source>
        <dbReference type="SAM" id="MobiDB-lite"/>
    </source>
</evidence>
<evidence type="ECO:0000313" key="3">
    <source>
        <dbReference type="Proteomes" id="UP000484076"/>
    </source>
</evidence>